<keyword evidence="2" id="KW-0238">DNA-binding</keyword>
<dbReference type="PANTHER" id="PTHR30154:SF34">
    <property type="entry name" value="TRANSCRIPTIONAL REGULATOR AZLB"/>
    <property type="match status" value="1"/>
</dbReference>
<dbReference type="InterPro" id="IPR000485">
    <property type="entry name" value="AsnC-type_HTH_dom"/>
</dbReference>
<dbReference type="GO" id="GO:0043200">
    <property type="term" value="P:response to amino acid"/>
    <property type="evidence" value="ECO:0007669"/>
    <property type="project" value="TreeGrafter"/>
</dbReference>
<dbReference type="Proteomes" id="UP000004371">
    <property type="component" value="Unassembled WGS sequence"/>
</dbReference>
<evidence type="ECO:0000256" key="1">
    <source>
        <dbReference type="ARBA" id="ARBA00023015"/>
    </source>
</evidence>
<sequence>MALQRNSRISSDELGAEIGLSASACQRRIKKLKQQGVIDSEVAILDPSKLPGFITVIVDVTLAQGGEKVLDDFMRQLESEPQVQQFFYVAGDVDFVVVAITHDMTAYDALSRRLFMANDYVKKFTSKVVIQSQQRSLSLPL</sequence>
<evidence type="ECO:0000259" key="4">
    <source>
        <dbReference type="PROSITE" id="PS50956"/>
    </source>
</evidence>
<dbReference type="AlphaFoldDB" id="E8LWV9"/>
<dbReference type="SMART" id="SM00344">
    <property type="entry name" value="HTH_ASNC"/>
    <property type="match status" value="1"/>
</dbReference>
<dbReference type="PROSITE" id="PS50956">
    <property type="entry name" value="HTH_ASNC_2"/>
    <property type="match status" value="1"/>
</dbReference>
<organism evidence="5 6">
    <name type="scientific">Vibrio brasiliensis LMG 20546</name>
    <dbReference type="NCBI Taxonomy" id="945543"/>
    <lineage>
        <taxon>Bacteria</taxon>
        <taxon>Pseudomonadati</taxon>
        <taxon>Pseudomonadota</taxon>
        <taxon>Gammaproteobacteria</taxon>
        <taxon>Vibrionales</taxon>
        <taxon>Vibrionaceae</taxon>
        <taxon>Vibrio</taxon>
        <taxon>Vibrio oreintalis group</taxon>
    </lineage>
</organism>
<dbReference type="SUPFAM" id="SSF54909">
    <property type="entry name" value="Dimeric alpha+beta barrel"/>
    <property type="match status" value="1"/>
</dbReference>
<keyword evidence="1" id="KW-0805">Transcription regulation</keyword>
<gene>
    <name evidence="5" type="ORF">VIBR0546_17558</name>
</gene>
<dbReference type="EMBL" id="AEVS01000077">
    <property type="protein sequence ID" value="EGA64860.1"/>
    <property type="molecule type" value="Genomic_DNA"/>
</dbReference>
<dbReference type="InterPro" id="IPR019885">
    <property type="entry name" value="Tscrpt_reg_HTH_AsnC-type_CS"/>
</dbReference>
<name>E8LWV9_9VIBR</name>
<dbReference type="Pfam" id="PF13412">
    <property type="entry name" value="HTH_24"/>
    <property type="match status" value="1"/>
</dbReference>
<dbReference type="InterPro" id="IPR019888">
    <property type="entry name" value="Tscrpt_reg_AsnC-like"/>
</dbReference>
<accession>E8LWV9</accession>
<dbReference type="eggNOG" id="COG1522">
    <property type="taxonomic scope" value="Bacteria"/>
</dbReference>
<dbReference type="GO" id="GO:0043565">
    <property type="term" value="F:sequence-specific DNA binding"/>
    <property type="evidence" value="ECO:0007669"/>
    <property type="project" value="InterPro"/>
</dbReference>
<evidence type="ECO:0000256" key="3">
    <source>
        <dbReference type="ARBA" id="ARBA00023163"/>
    </source>
</evidence>
<dbReference type="GO" id="GO:0005829">
    <property type="term" value="C:cytosol"/>
    <property type="evidence" value="ECO:0007669"/>
    <property type="project" value="TreeGrafter"/>
</dbReference>
<dbReference type="InterPro" id="IPR011008">
    <property type="entry name" value="Dimeric_a/b-barrel"/>
</dbReference>
<dbReference type="SUPFAM" id="SSF46785">
    <property type="entry name" value="Winged helix' DNA-binding domain"/>
    <property type="match status" value="1"/>
</dbReference>
<dbReference type="STRING" id="945543.VIBR0546_17558"/>
<dbReference type="Gene3D" id="3.30.70.920">
    <property type="match status" value="1"/>
</dbReference>
<dbReference type="Gene3D" id="1.10.10.10">
    <property type="entry name" value="Winged helix-like DNA-binding domain superfamily/Winged helix DNA-binding domain"/>
    <property type="match status" value="1"/>
</dbReference>
<feature type="domain" description="HTH asnC-type" evidence="4">
    <location>
        <begin position="1"/>
        <end position="54"/>
    </location>
</feature>
<evidence type="ECO:0000313" key="5">
    <source>
        <dbReference type="EMBL" id="EGA64860.1"/>
    </source>
</evidence>
<evidence type="ECO:0000313" key="6">
    <source>
        <dbReference type="Proteomes" id="UP000004371"/>
    </source>
</evidence>
<dbReference type="InterPro" id="IPR019887">
    <property type="entry name" value="Tscrpt_reg_AsnC/Lrp_C"/>
</dbReference>
<reference evidence="5 6" key="1">
    <citation type="journal article" date="2012" name="Int. J. Syst. Evol. Microbiol.">
        <title>Vibrio caribbeanicus sp. nov., isolated from the marine sponge Scleritoderma cyanea.</title>
        <authorList>
            <person name="Hoffmann M."/>
            <person name="Monday S.R."/>
            <person name="Allard M.W."/>
            <person name="Strain E.A."/>
            <person name="Whittaker P."/>
            <person name="Naum M."/>
            <person name="McCarthy P.J."/>
            <person name="Lopez J.V."/>
            <person name="Fischer M."/>
            <person name="Brown E.W."/>
        </authorList>
    </citation>
    <scope>NUCLEOTIDE SEQUENCE [LARGE SCALE GENOMIC DNA]</scope>
    <source>
        <strain evidence="5 6">LMG 20546</strain>
    </source>
</reference>
<comment type="caution">
    <text evidence="5">The sequence shown here is derived from an EMBL/GenBank/DDBJ whole genome shotgun (WGS) entry which is preliminary data.</text>
</comment>
<dbReference type="Pfam" id="PF01037">
    <property type="entry name" value="AsnC_trans_reg"/>
    <property type="match status" value="1"/>
</dbReference>
<dbReference type="InterPro" id="IPR036388">
    <property type="entry name" value="WH-like_DNA-bd_sf"/>
</dbReference>
<keyword evidence="3" id="KW-0804">Transcription</keyword>
<proteinExistence type="predicted"/>
<evidence type="ECO:0000256" key="2">
    <source>
        <dbReference type="ARBA" id="ARBA00023125"/>
    </source>
</evidence>
<dbReference type="InterPro" id="IPR036390">
    <property type="entry name" value="WH_DNA-bd_sf"/>
</dbReference>
<dbReference type="PROSITE" id="PS00519">
    <property type="entry name" value="HTH_ASNC_1"/>
    <property type="match status" value="1"/>
</dbReference>
<dbReference type="PANTHER" id="PTHR30154">
    <property type="entry name" value="LEUCINE-RESPONSIVE REGULATORY PROTEIN"/>
    <property type="match status" value="1"/>
</dbReference>
<protein>
    <submittedName>
        <fullName evidence="5">Transcriptional regulator</fullName>
    </submittedName>
</protein>
<keyword evidence="6" id="KW-1185">Reference proteome</keyword>
<dbReference type="PRINTS" id="PR00033">
    <property type="entry name" value="HTHASNC"/>
</dbReference>